<dbReference type="InterPro" id="IPR038718">
    <property type="entry name" value="SNF2-like_sf"/>
</dbReference>
<dbReference type="InterPro" id="IPR014001">
    <property type="entry name" value="Helicase_ATP-bd"/>
</dbReference>
<evidence type="ECO:0000259" key="6">
    <source>
        <dbReference type="PROSITE" id="PS51194"/>
    </source>
</evidence>
<feature type="domain" description="Helicase C-terminal" evidence="6">
    <location>
        <begin position="636"/>
        <end position="806"/>
    </location>
</feature>
<feature type="compositionally biased region" description="Basic residues" evidence="4">
    <location>
        <begin position="1180"/>
        <end position="1189"/>
    </location>
</feature>
<dbReference type="Pfam" id="PF00176">
    <property type="entry name" value="SNF2-rel_dom"/>
    <property type="match status" value="1"/>
</dbReference>
<feature type="region of interest" description="Disordered" evidence="4">
    <location>
        <begin position="792"/>
        <end position="819"/>
    </location>
</feature>
<feature type="compositionally biased region" description="Low complexity" evidence="4">
    <location>
        <begin position="1194"/>
        <end position="1203"/>
    </location>
</feature>
<proteinExistence type="predicted"/>
<feature type="region of interest" description="Disordered" evidence="4">
    <location>
        <begin position="1165"/>
        <end position="1203"/>
    </location>
</feature>
<evidence type="ECO:0000256" key="1">
    <source>
        <dbReference type="ARBA" id="ARBA00022741"/>
    </source>
</evidence>
<dbReference type="InterPro" id="IPR027417">
    <property type="entry name" value="P-loop_NTPase"/>
</dbReference>
<evidence type="ECO:0000256" key="3">
    <source>
        <dbReference type="ARBA" id="ARBA00022840"/>
    </source>
</evidence>
<dbReference type="PROSITE" id="PS51192">
    <property type="entry name" value="HELICASE_ATP_BIND_1"/>
    <property type="match status" value="1"/>
</dbReference>
<dbReference type="InterPro" id="IPR001650">
    <property type="entry name" value="Helicase_C-like"/>
</dbReference>
<sequence>MHIINTPPPKRTKLVPALPNISPSKLSDLLSVFGARKSPTSVSRMDRHAAGHSLRGKAPVSYAESPPTSTHTSPSNSPALGVLDSFGVSGSGGESDSEDELTSDDVIHAVPRGTLQRQQQPVPELPARSRRSGVTYDRPVPQPKKVQKPTKKRKAKKRILTSDTAKSRLNATSATQTARGQVRQDIALHTKPKRDGFLLANSDYFLPLLPRSNYVAKIQAAASKADRQLPEMTPYHDLQTQPDGVKATMKPYQLQGLSFLVHMHENGMSSILGDEMGLGKTLQTLSLFQYLEENKPTTGELRPYLVVCPLSVLSSWISETKKWVPNLNVVRFHGPKTERERFKVECTAKKARYESDRAKHQDDRMDIFVTTYETFTHEQGWFKRNFVWRYCVLDEGHKIKNNESDISLALQGLSAEYRLLLTGTPLQNNLKEMWALLHWLFPEVFTDDTSDAFRKAFDLTRGQVSTSFMDDARQLLELIMLRRMKTSPGVDLGLPEKEEVLLYVPLTPTQRFWYRWLLNGAGDSTLDEIFSASKEKDAQALARHDQGLSILEKAGKALDTAEEADTTDLWAESRAIMQEAIDKANDEKKTGGWRKLMNLLMQLRKVCNHPYLLPSAAPIEYTIGNHVVEASSKFIVLDKLLRELVVKQGKKVLVFSGFTSTLNLCEELLMLQNASGAPIRHARLDGGTTRAQRNLSIRLFNDMQSNFNVMLLSTRAGGLGINLTSATDVVFLDEDFNPQVTLQAEARAHRIGQTRKVTIYKLCTSGTVEEQMMGRIRKKLYLSAKITESMRNIHTADTPTKKRKRTSSADTGSDDAPHLDTASLQSLIRRGARTLAREELKVDELLSWDWETIIEKCKDKPDDELVAEQTGGAKIDEQEWLKQEERVQTAVFEGTKHRKEIQQKAEEIMELNRADRRQGKNTTVEMDGYMINKESLKCADWEAVPTLAGKDPRLAEYKKAKRAAIENQETCQICWDAGELTLCSGCPRSYHVGCLSHDFQRKAKSPLQFHCPQHECRDCGAKTTDAGGMIYRCRWCENGFCEDCLDWDNTTLIDNTLPEFEMLGFGRVAQAYFIECSHCLERFSQDAEERRVIDAERVRVAKLYEQFLDDTVADQTASAERTPDTISEIATPAEEELPTLSPSHQKGTKQSLGKSVVDLTSDLTEFTSDAGKSTPQRASPRQKKQIQKKRSIDIDLTSDLTDL</sequence>
<dbReference type="AlphaFoldDB" id="A0A139HDH0"/>
<feature type="compositionally biased region" description="Low complexity" evidence="4">
    <location>
        <begin position="65"/>
        <end position="88"/>
    </location>
</feature>
<dbReference type="CDD" id="cd18793">
    <property type="entry name" value="SF2_C_SNF"/>
    <property type="match status" value="1"/>
</dbReference>
<keyword evidence="2" id="KW-0378">Hydrolase</keyword>
<evidence type="ECO:0000313" key="8">
    <source>
        <dbReference type="Proteomes" id="UP000070133"/>
    </source>
</evidence>
<evidence type="ECO:0008006" key="9">
    <source>
        <dbReference type="Google" id="ProtNLM"/>
    </source>
</evidence>
<feature type="domain" description="Helicase ATP-binding" evidence="5">
    <location>
        <begin position="261"/>
        <end position="443"/>
    </location>
</feature>
<accession>A0A139HDH0</accession>
<dbReference type="OrthoDB" id="448448at2759"/>
<feature type="compositionally biased region" description="Basic residues" evidence="4">
    <location>
        <begin position="145"/>
        <end position="159"/>
    </location>
</feature>
<dbReference type="InterPro" id="IPR013083">
    <property type="entry name" value="Znf_RING/FYVE/PHD"/>
</dbReference>
<dbReference type="EMBL" id="LFZN01000072">
    <property type="protein sequence ID" value="KXT00500.1"/>
    <property type="molecule type" value="Genomic_DNA"/>
</dbReference>
<dbReference type="GO" id="GO:0005524">
    <property type="term" value="F:ATP binding"/>
    <property type="evidence" value="ECO:0007669"/>
    <property type="project" value="InterPro"/>
</dbReference>
<feature type="compositionally biased region" description="Polar residues" evidence="4">
    <location>
        <begin position="1140"/>
        <end position="1153"/>
    </location>
</feature>
<feature type="region of interest" description="Disordered" evidence="4">
    <location>
        <begin position="1129"/>
        <end position="1153"/>
    </location>
</feature>
<evidence type="ECO:0000256" key="4">
    <source>
        <dbReference type="SAM" id="MobiDB-lite"/>
    </source>
</evidence>
<keyword evidence="3" id="KW-0067">ATP-binding</keyword>
<evidence type="ECO:0000313" key="7">
    <source>
        <dbReference type="EMBL" id="KXT00500.1"/>
    </source>
</evidence>
<dbReference type="PANTHER" id="PTHR10799">
    <property type="entry name" value="SNF2/RAD54 HELICASE FAMILY"/>
    <property type="match status" value="1"/>
</dbReference>
<keyword evidence="1" id="KW-0547">Nucleotide-binding</keyword>
<dbReference type="SUPFAM" id="SSF57903">
    <property type="entry name" value="FYVE/PHD zinc finger"/>
    <property type="match status" value="1"/>
</dbReference>
<organism evidence="7 8">
    <name type="scientific">Pseudocercospora eumusae</name>
    <dbReference type="NCBI Taxonomy" id="321146"/>
    <lineage>
        <taxon>Eukaryota</taxon>
        <taxon>Fungi</taxon>
        <taxon>Dikarya</taxon>
        <taxon>Ascomycota</taxon>
        <taxon>Pezizomycotina</taxon>
        <taxon>Dothideomycetes</taxon>
        <taxon>Dothideomycetidae</taxon>
        <taxon>Mycosphaerellales</taxon>
        <taxon>Mycosphaerellaceae</taxon>
        <taxon>Pseudocercospora</taxon>
    </lineage>
</organism>
<dbReference type="CDD" id="cd17919">
    <property type="entry name" value="DEXHc_Snf"/>
    <property type="match status" value="1"/>
</dbReference>
<dbReference type="SMART" id="SM00490">
    <property type="entry name" value="HELICc"/>
    <property type="match status" value="1"/>
</dbReference>
<dbReference type="Gene3D" id="3.40.50.300">
    <property type="entry name" value="P-loop containing nucleotide triphosphate hydrolases"/>
    <property type="match status" value="1"/>
</dbReference>
<evidence type="ECO:0000259" key="5">
    <source>
        <dbReference type="PROSITE" id="PS51192"/>
    </source>
</evidence>
<dbReference type="SUPFAM" id="SSF52540">
    <property type="entry name" value="P-loop containing nucleoside triphosphate hydrolases"/>
    <property type="match status" value="2"/>
</dbReference>
<feature type="compositionally biased region" description="Polar residues" evidence="4">
    <location>
        <begin position="161"/>
        <end position="179"/>
    </location>
</feature>
<dbReference type="SMART" id="SM00487">
    <property type="entry name" value="DEXDc"/>
    <property type="match status" value="1"/>
</dbReference>
<dbReference type="FunFam" id="3.40.50.10810:FF:000114">
    <property type="entry name" value="DNA repair protein rad8"/>
    <property type="match status" value="1"/>
</dbReference>
<protein>
    <recommendedName>
        <fullName evidence="9">ISWI chromatin-remodeling complex ATPase ISW2</fullName>
    </recommendedName>
</protein>
<evidence type="ECO:0000256" key="2">
    <source>
        <dbReference type="ARBA" id="ARBA00022801"/>
    </source>
</evidence>
<dbReference type="Proteomes" id="UP000070133">
    <property type="component" value="Unassembled WGS sequence"/>
</dbReference>
<dbReference type="InterPro" id="IPR011011">
    <property type="entry name" value="Znf_FYVE_PHD"/>
</dbReference>
<dbReference type="PROSITE" id="PS51194">
    <property type="entry name" value="HELICASE_CTER"/>
    <property type="match status" value="1"/>
</dbReference>
<dbReference type="Gene3D" id="3.40.50.10810">
    <property type="entry name" value="Tandem AAA-ATPase domain"/>
    <property type="match status" value="1"/>
</dbReference>
<reference evidence="7 8" key="1">
    <citation type="submission" date="2015-07" db="EMBL/GenBank/DDBJ databases">
        <title>Comparative genomics of the Sigatoka disease complex on banana suggests a link between parallel evolutionary changes in Pseudocercospora fijiensis and Pseudocercospora eumusae and increased virulence on the banana host.</title>
        <authorList>
            <person name="Chang T.-C."/>
            <person name="Salvucci A."/>
            <person name="Crous P.W."/>
            <person name="Stergiopoulos I."/>
        </authorList>
    </citation>
    <scope>NUCLEOTIDE SEQUENCE [LARGE SCALE GENOMIC DNA]</scope>
    <source>
        <strain evidence="7 8">CBS 114824</strain>
    </source>
</reference>
<dbReference type="Pfam" id="PF00271">
    <property type="entry name" value="Helicase_C"/>
    <property type="match status" value="1"/>
</dbReference>
<name>A0A139HDH0_9PEZI</name>
<dbReference type="STRING" id="321146.A0A139HDH0"/>
<comment type="caution">
    <text evidence="7">The sequence shown here is derived from an EMBL/GenBank/DDBJ whole genome shotgun (WGS) entry which is preliminary data.</text>
</comment>
<feature type="compositionally biased region" description="Polar residues" evidence="4">
    <location>
        <begin position="1165"/>
        <end position="1179"/>
    </location>
</feature>
<feature type="region of interest" description="Disordered" evidence="4">
    <location>
        <begin position="38"/>
        <end position="179"/>
    </location>
</feature>
<dbReference type="GO" id="GO:0016787">
    <property type="term" value="F:hydrolase activity"/>
    <property type="evidence" value="ECO:0007669"/>
    <property type="project" value="UniProtKB-KW"/>
</dbReference>
<dbReference type="InterPro" id="IPR049730">
    <property type="entry name" value="SNF2/RAD54-like_C"/>
</dbReference>
<keyword evidence="8" id="KW-1185">Reference proteome</keyword>
<dbReference type="Gene3D" id="3.30.40.10">
    <property type="entry name" value="Zinc/RING finger domain, C3HC4 (zinc finger)"/>
    <property type="match status" value="1"/>
</dbReference>
<dbReference type="InterPro" id="IPR000330">
    <property type="entry name" value="SNF2_N"/>
</dbReference>
<gene>
    <name evidence="7" type="ORF">AC578_4087</name>
</gene>